<dbReference type="GO" id="GO:0071555">
    <property type="term" value="P:cell wall organization"/>
    <property type="evidence" value="ECO:0007669"/>
    <property type="project" value="TreeGrafter"/>
</dbReference>
<dbReference type="SMART" id="SM00740">
    <property type="entry name" value="PASTA"/>
    <property type="match status" value="2"/>
</dbReference>
<dbReference type="GO" id="GO:0008658">
    <property type="term" value="F:penicillin binding"/>
    <property type="evidence" value="ECO:0007669"/>
    <property type="project" value="InterPro"/>
</dbReference>
<dbReference type="Gene3D" id="3.90.1310.10">
    <property type="entry name" value="Penicillin-binding protein 2a (Domain 2)"/>
    <property type="match status" value="1"/>
</dbReference>
<evidence type="ECO:0000259" key="4">
    <source>
        <dbReference type="PROSITE" id="PS51178"/>
    </source>
</evidence>
<proteinExistence type="inferred from homology"/>
<dbReference type="InterPro" id="IPR005311">
    <property type="entry name" value="PBP_dimer"/>
</dbReference>
<dbReference type="InterPro" id="IPR050515">
    <property type="entry name" value="Beta-lactam/transpept"/>
</dbReference>
<sequence>MVTKTHLWSGNSALDERIHNSIVDTTVSAKRGTIYDEDGQVIAQEVKAYTIVAYLDSSTVDADGNPDYVKNARKTAKKLKTVLKDIDVDSVTKIIQKAKKSGKAQTELGSGTKRLDKSTMKKIEKLDLDGIHFTETVSRNYPTTPYSSNLIGFASYDEDKQKIVGQMGLEKSLDKYLSGTDGEVQYQQTVDGDVLPGTTKVIKEAQDGYDVHLTLNSNVQAAVESALKETISDNKATSAWCVVMEPETGRILGWGSYPTFNQNKHTNIPSFTDNVTEMAYEPGSVMKALTYATAIDTGVYPENKTFQSGTFYYTYDPSTKKITRVNYSTEYPGISEAMGNNFGTITFDQGLAYSSNVGICELLANYVNYKKFSKYLDKFGLFQATGIPYVNEVLGTKNVDMPTSYLTTGFGQGSSITVIQLVQAYSAIFNDGKMVRPYVVESIEDPDTGKVIKKYSTKVVGQPIKSSTAEKVRSLMSHVLDDGASGEKFKMDGVDMIAKTGTGQIYNTETGEYDENTYTSSVMAAAPEDDPKVMVYWGMVSDNYLNYSAEPFQEVMKAALVAEGISGSNDTSDTSSTSDDSWDTYSMPSLVNHTKSYAKEQMSGKSVNVVYIGDGSSIIDQYPDAGTPINTNDNIFLMTNGNEITMPDMTGWTRKDVTTFAELSGISIAISGHGKVKEQSVEKGKTIDSNSQISVTLS</sequence>
<evidence type="ECO:0000256" key="1">
    <source>
        <dbReference type="ARBA" id="ARBA00004370"/>
    </source>
</evidence>
<evidence type="ECO:0000313" key="5">
    <source>
        <dbReference type="EMBL" id="MBB5182913.1"/>
    </source>
</evidence>
<feature type="domain" description="PASTA" evidence="4">
    <location>
        <begin position="641"/>
        <end position="698"/>
    </location>
</feature>
<dbReference type="SUPFAM" id="SSF54184">
    <property type="entry name" value="Penicillin-binding protein 2x (pbp-2x), c-terminal domain"/>
    <property type="match status" value="2"/>
</dbReference>
<dbReference type="Pfam" id="PF03717">
    <property type="entry name" value="PBP_dimer"/>
    <property type="match status" value="1"/>
</dbReference>
<dbReference type="SUPFAM" id="SSF56519">
    <property type="entry name" value="Penicillin binding protein dimerisation domain"/>
    <property type="match status" value="1"/>
</dbReference>
<keyword evidence="6" id="KW-1185">Reference proteome</keyword>
<dbReference type="CDD" id="cd06576">
    <property type="entry name" value="PASTA_Pbp2x-like_1"/>
    <property type="match status" value="1"/>
</dbReference>
<dbReference type="Gene3D" id="3.30.70.2110">
    <property type="match status" value="1"/>
</dbReference>
<dbReference type="Pfam" id="PF00905">
    <property type="entry name" value="Transpeptidase"/>
    <property type="match status" value="1"/>
</dbReference>
<dbReference type="InterPro" id="IPR036138">
    <property type="entry name" value="PBP_dimer_sf"/>
</dbReference>
<accession>A0A7W8CYV0</accession>
<comment type="similarity">
    <text evidence="2">Belongs to the transpeptidase family.</text>
</comment>
<dbReference type="EMBL" id="JACHHK010000003">
    <property type="protein sequence ID" value="MBB5182913.1"/>
    <property type="molecule type" value="Genomic_DNA"/>
</dbReference>
<dbReference type="InterPro" id="IPR012338">
    <property type="entry name" value="Beta-lactam/transpept-like"/>
</dbReference>
<gene>
    <name evidence="5" type="ORF">HNQ47_000933</name>
</gene>
<organism evidence="5 6">
    <name type="scientific">Catenisphaera adipataccumulans</name>
    <dbReference type="NCBI Taxonomy" id="700500"/>
    <lineage>
        <taxon>Bacteria</taxon>
        <taxon>Bacillati</taxon>
        <taxon>Bacillota</taxon>
        <taxon>Erysipelotrichia</taxon>
        <taxon>Erysipelotrichales</taxon>
        <taxon>Erysipelotrichaceae</taxon>
        <taxon>Catenisphaera</taxon>
    </lineage>
</organism>
<name>A0A7W8CYV0_9FIRM</name>
<comment type="subcellular location">
    <subcellularLocation>
        <location evidence="1">Membrane</location>
    </subcellularLocation>
</comment>
<protein>
    <submittedName>
        <fullName evidence="5">Penicillin-binding protein 2B</fullName>
    </submittedName>
</protein>
<dbReference type="GO" id="GO:0005886">
    <property type="term" value="C:plasma membrane"/>
    <property type="evidence" value="ECO:0007669"/>
    <property type="project" value="TreeGrafter"/>
</dbReference>
<keyword evidence="3" id="KW-0472">Membrane</keyword>
<dbReference type="PANTHER" id="PTHR30627:SF26">
    <property type="entry name" value="PENICILLIN-BINDING PROTEIN 2B"/>
    <property type="match status" value="1"/>
</dbReference>
<reference evidence="5 6" key="1">
    <citation type="submission" date="2020-08" db="EMBL/GenBank/DDBJ databases">
        <title>Genomic Encyclopedia of Type Strains, Phase IV (KMG-IV): sequencing the most valuable type-strain genomes for metagenomic binning, comparative biology and taxonomic classification.</title>
        <authorList>
            <person name="Goeker M."/>
        </authorList>
    </citation>
    <scope>NUCLEOTIDE SEQUENCE [LARGE SCALE GENOMIC DNA]</scope>
    <source>
        <strain evidence="5 6">DSM 25799</strain>
    </source>
</reference>
<dbReference type="InterPro" id="IPR001460">
    <property type="entry name" value="PCN-bd_Tpept"/>
</dbReference>
<dbReference type="PROSITE" id="PS51178">
    <property type="entry name" value="PASTA"/>
    <property type="match status" value="1"/>
</dbReference>
<dbReference type="Proteomes" id="UP000539953">
    <property type="component" value="Unassembled WGS sequence"/>
</dbReference>
<evidence type="ECO:0000256" key="2">
    <source>
        <dbReference type="ARBA" id="ARBA00007171"/>
    </source>
</evidence>
<dbReference type="PANTHER" id="PTHR30627">
    <property type="entry name" value="PEPTIDOGLYCAN D,D-TRANSPEPTIDASE"/>
    <property type="match status" value="1"/>
</dbReference>
<dbReference type="InterPro" id="IPR005543">
    <property type="entry name" value="PASTA_dom"/>
</dbReference>
<dbReference type="SUPFAM" id="SSF56601">
    <property type="entry name" value="beta-lactamase/transpeptidase-like"/>
    <property type="match status" value="1"/>
</dbReference>
<dbReference type="Gene3D" id="3.40.710.10">
    <property type="entry name" value="DD-peptidase/beta-lactamase superfamily"/>
    <property type="match status" value="1"/>
</dbReference>
<evidence type="ECO:0000313" key="6">
    <source>
        <dbReference type="Proteomes" id="UP000539953"/>
    </source>
</evidence>
<evidence type="ECO:0000256" key="3">
    <source>
        <dbReference type="ARBA" id="ARBA00023136"/>
    </source>
</evidence>
<dbReference type="Pfam" id="PF03793">
    <property type="entry name" value="PASTA"/>
    <property type="match status" value="2"/>
</dbReference>
<dbReference type="AlphaFoldDB" id="A0A7W8CYV0"/>
<dbReference type="Gene3D" id="2.20.70.70">
    <property type="match status" value="1"/>
</dbReference>
<dbReference type="CDD" id="cd06575">
    <property type="entry name" value="PASTA_Pbp2x-like_2"/>
    <property type="match status" value="1"/>
</dbReference>
<comment type="caution">
    <text evidence="5">The sequence shown here is derived from an EMBL/GenBank/DDBJ whole genome shotgun (WGS) entry which is preliminary data.</text>
</comment>